<comment type="caution">
    <text evidence="2">The sequence shown here is derived from an EMBL/GenBank/DDBJ whole genome shotgun (WGS) entry which is preliminary data.</text>
</comment>
<evidence type="ECO:0000256" key="1">
    <source>
        <dbReference type="SAM" id="MobiDB-lite"/>
    </source>
</evidence>
<sequence length="340" mass="37992">MSNQSALKNNALQMKRTSACLFLPLRSRHLYRFISAERRKGGGKESGAGVRCGSSGGAVGIVTLLTFVRITHPTTIPFLFSGVLLQLYMRSSLATFKSVYAWTQLTDMLHGLLGGGGGEVGRGPHSTKLNQLQLFLIPSAADAFQFNMILDCATPYPGVLHLRAIAERKTAEDRRVGHGKSQISTTRSLIHIRHLEMEVTLGASLNLMTLMRHLLLFEGLQWSVRTMLVVGLGVDKWFLRVSCGRRGRNKSINNRTQHTPLKKDDGESLQHYLALLCSLLKLKVWKSDMPFPLPTEYGYIKNHKKTVKNGQARTRESEEYKKKPKDQSRSQICQASVKDS</sequence>
<dbReference type="EMBL" id="BQNB010012074">
    <property type="protein sequence ID" value="GJS98838.1"/>
    <property type="molecule type" value="Genomic_DNA"/>
</dbReference>
<organism evidence="2 3">
    <name type="scientific">Tanacetum coccineum</name>
    <dbReference type="NCBI Taxonomy" id="301880"/>
    <lineage>
        <taxon>Eukaryota</taxon>
        <taxon>Viridiplantae</taxon>
        <taxon>Streptophyta</taxon>
        <taxon>Embryophyta</taxon>
        <taxon>Tracheophyta</taxon>
        <taxon>Spermatophyta</taxon>
        <taxon>Magnoliopsida</taxon>
        <taxon>eudicotyledons</taxon>
        <taxon>Gunneridae</taxon>
        <taxon>Pentapetalae</taxon>
        <taxon>asterids</taxon>
        <taxon>campanulids</taxon>
        <taxon>Asterales</taxon>
        <taxon>Asteraceae</taxon>
        <taxon>Asteroideae</taxon>
        <taxon>Anthemideae</taxon>
        <taxon>Anthemidinae</taxon>
        <taxon>Tanacetum</taxon>
    </lineage>
</organism>
<name>A0ABQ5ACW7_9ASTR</name>
<evidence type="ECO:0000313" key="2">
    <source>
        <dbReference type="EMBL" id="GJS98838.1"/>
    </source>
</evidence>
<reference evidence="2" key="1">
    <citation type="journal article" date="2022" name="Int. J. Mol. Sci.">
        <title>Draft Genome of Tanacetum Coccineum: Genomic Comparison of Closely Related Tanacetum-Family Plants.</title>
        <authorList>
            <person name="Yamashiro T."/>
            <person name="Shiraishi A."/>
            <person name="Nakayama K."/>
            <person name="Satake H."/>
        </authorList>
    </citation>
    <scope>NUCLEOTIDE SEQUENCE</scope>
</reference>
<evidence type="ECO:0000313" key="3">
    <source>
        <dbReference type="Proteomes" id="UP001151760"/>
    </source>
</evidence>
<dbReference type="Proteomes" id="UP001151760">
    <property type="component" value="Unassembled WGS sequence"/>
</dbReference>
<gene>
    <name evidence="2" type="ORF">Tco_0820008</name>
</gene>
<feature type="region of interest" description="Disordered" evidence="1">
    <location>
        <begin position="304"/>
        <end position="340"/>
    </location>
</feature>
<proteinExistence type="predicted"/>
<feature type="compositionally biased region" description="Basic and acidic residues" evidence="1">
    <location>
        <begin position="313"/>
        <end position="328"/>
    </location>
</feature>
<accession>A0ABQ5ACW7</accession>
<reference evidence="2" key="2">
    <citation type="submission" date="2022-01" db="EMBL/GenBank/DDBJ databases">
        <authorList>
            <person name="Yamashiro T."/>
            <person name="Shiraishi A."/>
            <person name="Satake H."/>
            <person name="Nakayama K."/>
        </authorList>
    </citation>
    <scope>NUCLEOTIDE SEQUENCE</scope>
</reference>
<protein>
    <submittedName>
        <fullName evidence="2">Uncharacterized protein</fullName>
    </submittedName>
</protein>
<keyword evidence="3" id="KW-1185">Reference proteome</keyword>